<keyword evidence="3" id="KW-1185">Reference proteome</keyword>
<dbReference type="RefSeq" id="WP_126520648.1">
    <property type="nucleotide sequence ID" value="NZ_RXNU01000006.1"/>
</dbReference>
<evidence type="ECO:0000313" key="2">
    <source>
        <dbReference type="EMBL" id="RTR38405.1"/>
    </source>
</evidence>
<evidence type="ECO:0000256" key="1">
    <source>
        <dbReference type="SAM" id="Phobius"/>
    </source>
</evidence>
<evidence type="ECO:0000313" key="3">
    <source>
        <dbReference type="Proteomes" id="UP000267448"/>
    </source>
</evidence>
<protein>
    <submittedName>
        <fullName evidence="2">Uncharacterized protein</fullName>
    </submittedName>
</protein>
<accession>A0A3S0RX98</accession>
<reference evidence="2 3" key="1">
    <citation type="submission" date="2018-12" db="EMBL/GenBank/DDBJ databases">
        <authorList>
            <person name="Yu L."/>
        </authorList>
    </citation>
    <scope>NUCLEOTIDE SEQUENCE [LARGE SCALE GENOMIC DNA]</scope>
    <source>
        <strain evidence="2 3">HAW-EB2</strain>
    </source>
</reference>
<keyword evidence="1" id="KW-0472">Membrane</keyword>
<organism evidence="2 3">
    <name type="scientific">Shewanella canadensis</name>
    <dbReference type="NCBI Taxonomy" id="271096"/>
    <lineage>
        <taxon>Bacteria</taxon>
        <taxon>Pseudomonadati</taxon>
        <taxon>Pseudomonadota</taxon>
        <taxon>Gammaproteobacteria</taxon>
        <taxon>Alteromonadales</taxon>
        <taxon>Shewanellaceae</taxon>
        <taxon>Shewanella</taxon>
    </lineage>
</organism>
<sequence length="108" mass="11800">MTLKEKPFIILLTHSQQNIPINMKLLIAIIILLSTAINLVGSKSHSALQETGTITTTKAENTQDVRMPSSDDVKAYFGSDEVKITDVKTQKDLSEGSAVSIVDIIKIM</sequence>
<keyword evidence="1" id="KW-0812">Transmembrane</keyword>
<dbReference type="EMBL" id="RXNU01000006">
    <property type="protein sequence ID" value="RTR38405.1"/>
    <property type="molecule type" value="Genomic_DNA"/>
</dbReference>
<dbReference type="AlphaFoldDB" id="A0A3S0RX98"/>
<name>A0A3S0RX98_9GAMM</name>
<proteinExistence type="predicted"/>
<keyword evidence="1" id="KW-1133">Transmembrane helix</keyword>
<gene>
    <name evidence="2" type="ORF">EKG38_12850</name>
</gene>
<dbReference type="Proteomes" id="UP000267448">
    <property type="component" value="Unassembled WGS sequence"/>
</dbReference>
<comment type="caution">
    <text evidence="2">The sequence shown here is derived from an EMBL/GenBank/DDBJ whole genome shotgun (WGS) entry which is preliminary data.</text>
</comment>
<feature type="transmembrane region" description="Helical" evidence="1">
    <location>
        <begin position="21"/>
        <end position="41"/>
    </location>
</feature>
<dbReference type="OrthoDB" id="9947645at2"/>